<dbReference type="PANTHER" id="PTHR33608">
    <property type="entry name" value="BLL2464 PROTEIN"/>
    <property type="match status" value="1"/>
</dbReference>
<evidence type="ECO:0000313" key="3">
    <source>
        <dbReference type="Proteomes" id="UP001222275"/>
    </source>
</evidence>
<reference evidence="2 3" key="1">
    <citation type="submission" date="2022-06" db="EMBL/GenBank/DDBJ databases">
        <title>Thiomicrohabdus sp. nov, an obligately chemolithoautotrophic, sulfur-oxidizing bacterium isolated from beach of Guanyin Mountain. Amoy.</title>
        <authorList>
            <person name="Zhu H."/>
        </authorList>
    </citation>
    <scope>NUCLEOTIDE SEQUENCE [LARGE SCALE GENOMIC DNA]</scope>
    <source>
        <strain evidence="2 3">XGS-01</strain>
    </source>
</reference>
<dbReference type="EMBL" id="CP102381">
    <property type="protein sequence ID" value="WEJ62771.1"/>
    <property type="molecule type" value="Genomic_DNA"/>
</dbReference>
<dbReference type="Proteomes" id="UP001222275">
    <property type="component" value="Chromosome"/>
</dbReference>
<feature type="domain" description="DUF58" evidence="1">
    <location>
        <begin position="88"/>
        <end position="299"/>
    </location>
</feature>
<accession>A0ABY8C9X3</accession>
<evidence type="ECO:0000259" key="1">
    <source>
        <dbReference type="Pfam" id="PF01882"/>
    </source>
</evidence>
<sequence length="358" mass="40789">MMPKTSMSFIKLIYLLLSKLWLRFKQRTAKSMSNQTALPILSATEIVEYAESLSHTAGKIPPNFKQSDALRQGEQSSRFMGAGLEYEESRAYQMGDEIRRINWRLMARTGKAYTKLFQEERQENWFILVDHRASMRFGTRKRLKATQAARVAGYYAWQAQQAGIPVSTGRLAEDFVFSPIYEGKLTYANIMQAICKPCPPMANQNNSEPELNDVFLSLTARLQPGARLIVISDFHDVNQRTAEILTALQDRVKIKTVLIKDVSEVALPDIEGLQLQSMVDNQVYEISNERQRESYQAWSTHYQQAIQSLLLQANVSLYSLYAHDSILQLSQALSTENINLVSSTVQQNSVLEKRVKYG</sequence>
<keyword evidence="3" id="KW-1185">Reference proteome</keyword>
<gene>
    <name evidence="2" type="ORF">NR989_00570</name>
</gene>
<dbReference type="Pfam" id="PF01882">
    <property type="entry name" value="DUF58"/>
    <property type="match status" value="1"/>
</dbReference>
<evidence type="ECO:0000313" key="2">
    <source>
        <dbReference type="EMBL" id="WEJ62771.1"/>
    </source>
</evidence>
<dbReference type="PANTHER" id="PTHR33608:SF12">
    <property type="entry name" value="DUF58 DOMAIN-CONTAINING PROTEIN"/>
    <property type="match status" value="1"/>
</dbReference>
<organism evidence="2 3">
    <name type="scientific">Thiomicrorhabdus lithotrophica</name>
    <dbReference type="NCBI Taxonomy" id="2949997"/>
    <lineage>
        <taxon>Bacteria</taxon>
        <taxon>Pseudomonadati</taxon>
        <taxon>Pseudomonadota</taxon>
        <taxon>Gammaproteobacteria</taxon>
        <taxon>Thiotrichales</taxon>
        <taxon>Piscirickettsiaceae</taxon>
        <taxon>Thiomicrorhabdus</taxon>
    </lineage>
</organism>
<dbReference type="InterPro" id="IPR002881">
    <property type="entry name" value="DUF58"/>
</dbReference>
<dbReference type="RefSeq" id="WP_275595027.1">
    <property type="nucleotide sequence ID" value="NZ_CP102381.1"/>
</dbReference>
<protein>
    <submittedName>
        <fullName evidence="2">DUF58 domain-containing protein</fullName>
    </submittedName>
</protein>
<proteinExistence type="predicted"/>
<name>A0ABY8C9X3_9GAMM</name>